<dbReference type="GO" id="GO:0016491">
    <property type="term" value="F:oxidoreductase activity"/>
    <property type="evidence" value="ECO:0007669"/>
    <property type="project" value="UniProtKB-KW"/>
</dbReference>
<evidence type="ECO:0000313" key="4">
    <source>
        <dbReference type="EMBL" id="CAB4725971.1"/>
    </source>
</evidence>
<keyword evidence="1" id="KW-0285">Flavoprotein</keyword>
<dbReference type="PANTHER" id="PTHR43656:SF2">
    <property type="entry name" value="BINDING OXIDOREDUCTASE, PUTATIVE (AFU_ORTHOLOGUE AFUA_2G08260)-RELATED"/>
    <property type="match status" value="1"/>
</dbReference>
<reference evidence="4" key="1">
    <citation type="submission" date="2020-05" db="EMBL/GenBank/DDBJ databases">
        <authorList>
            <person name="Chiriac C."/>
            <person name="Salcher M."/>
            <person name="Ghai R."/>
            <person name="Kavagutti S V."/>
        </authorList>
    </citation>
    <scope>NUCLEOTIDE SEQUENCE</scope>
</reference>
<dbReference type="SUPFAM" id="SSF51395">
    <property type="entry name" value="FMN-linked oxidoreductases"/>
    <property type="match status" value="1"/>
</dbReference>
<dbReference type="InterPro" id="IPR001155">
    <property type="entry name" value="OxRdtase_FMN_N"/>
</dbReference>
<feature type="domain" description="NADH:flavin oxidoreductase/NADH oxidase N-terminal" evidence="3">
    <location>
        <begin position="25"/>
        <end position="261"/>
    </location>
</feature>
<organism evidence="4">
    <name type="scientific">freshwater metagenome</name>
    <dbReference type="NCBI Taxonomy" id="449393"/>
    <lineage>
        <taxon>unclassified sequences</taxon>
        <taxon>metagenomes</taxon>
        <taxon>ecological metagenomes</taxon>
    </lineage>
</organism>
<dbReference type="CDD" id="cd02803">
    <property type="entry name" value="OYE_like_FMN_family"/>
    <property type="match status" value="1"/>
</dbReference>
<dbReference type="AlphaFoldDB" id="A0A6J6RUA3"/>
<dbReference type="InterPro" id="IPR013785">
    <property type="entry name" value="Aldolase_TIM"/>
</dbReference>
<dbReference type="InterPro" id="IPR051799">
    <property type="entry name" value="NADH_flavin_oxidoreductase"/>
</dbReference>
<evidence type="ECO:0000256" key="2">
    <source>
        <dbReference type="ARBA" id="ARBA00023002"/>
    </source>
</evidence>
<proteinExistence type="predicted"/>
<dbReference type="Gene3D" id="3.20.20.70">
    <property type="entry name" value="Aldolase class I"/>
    <property type="match status" value="1"/>
</dbReference>
<gene>
    <name evidence="4" type="ORF">UFOPK2766_00012</name>
</gene>
<dbReference type="PANTHER" id="PTHR43656">
    <property type="entry name" value="BINDING OXIDOREDUCTASE, PUTATIVE (AFU_ORTHOLOGUE AFUA_2G08260)-RELATED"/>
    <property type="match status" value="1"/>
</dbReference>
<dbReference type="EMBL" id="CAEZYU010000001">
    <property type="protein sequence ID" value="CAB4725971.1"/>
    <property type="molecule type" value="Genomic_DNA"/>
</dbReference>
<keyword evidence="2" id="KW-0560">Oxidoreductase</keyword>
<dbReference type="GO" id="GO:0010181">
    <property type="term" value="F:FMN binding"/>
    <property type="evidence" value="ECO:0007669"/>
    <property type="project" value="InterPro"/>
</dbReference>
<protein>
    <submittedName>
        <fullName evidence="4">Unannotated protein</fullName>
    </submittedName>
</protein>
<evidence type="ECO:0000259" key="3">
    <source>
        <dbReference type="Pfam" id="PF00724"/>
    </source>
</evidence>
<dbReference type="Pfam" id="PF00724">
    <property type="entry name" value="Oxidored_FMN"/>
    <property type="match status" value="1"/>
</dbReference>
<accession>A0A6J6RUA3</accession>
<name>A0A6J6RUA3_9ZZZZ</name>
<evidence type="ECO:0000256" key="1">
    <source>
        <dbReference type="ARBA" id="ARBA00022630"/>
    </source>
</evidence>
<sequence>MSDSVVPEPSGVPLSVGPAQAGSALFEPAQLGPLTLRNRVIKAATFEGVTPEGLVTDSLIDFHRRVAAGGVAMTTVAYLSVAAEGRTHAECIQLVPAAVPGLRRLTDAVHSEGALAAAQIGHAGPVANAASNRAQSISPSRMFNPLGMRRTRAATEPDIARITSDYASAARLCVEAGFDALEIHLGHNYLLSAFLSPKFNTRTDRFGGSLENRARFARQVVLAVREAVGTSVAVTAKLNMVDGFRGGLGIDESIQVAQWLQTDGGLDALELTGGSSLANPMFLFKGRAPLKQFGATLPWYLRPGFKLVGKKFLRSYPYEEAYFLPLAKQVQAQVELPLILLGGISKLETAQAAIADGFAFVAMGRALLHDPDLLNKYQAGTASSSGCVHCNRCMPTIYTGTRCPLIEPRPGDDPIVGWQEALA</sequence>